<reference evidence="1" key="1">
    <citation type="submission" date="2021-01" db="EMBL/GenBank/DDBJ databases">
        <title>Whole genome shotgun sequence of Actinoplanes tereljensis NBRC 105297.</title>
        <authorList>
            <person name="Komaki H."/>
            <person name="Tamura T."/>
        </authorList>
    </citation>
    <scope>NUCLEOTIDE SEQUENCE</scope>
    <source>
        <strain evidence="1">NBRC 105297</strain>
    </source>
</reference>
<name>A0A919NMB1_9ACTN</name>
<protein>
    <submittedName>
        <fullName evidence="1">Uncharacterized protein</fullName>
    </submittedName>
</protein>
<dbReference type="Proteomes" id="UP000623608">
    <property type="component" value="Unassembled WGS sequence"/>
</dbReference>
<comment type="caution">
    <text evidence="1">The sequence shown here is derived from an EMBL/GenBank/DDBJ whole genome shotgun (WGS) entry which is preliminary data.</text>
</comment>
<evidence type="ECO:0000313" key="2">
    <source>
        <dbReference type="Proteomes" id="UP000623608"/>
    </source>
</evidence>
<evidence type="ECO:0000313" key="1">
    <source>
        <dbReference type="EMBL" id="GIF20217.1"/>
    </source>
</evidence>
<accession>A0A919NMB1</accession>
<dbReference type="EMBL" id="BOMY01000021">
    <property type="protein sequence ID" value="GIF20217.1"/>
    <property type="molecule type" value="Genomic_DNA"/>
</dbReference>
<gene>
    <name evidence="1" type="ORF">Ate02nite_29470</name>
</gene>
<keyword evidence="2" id="KW-1185">Reference proteome</keyword>
<organism evidence="1 2">
    <name type="scientific">Paractinoplanes tereljensis</name>
    <dbReference type="NCBI Taxonomy" id="571912"/>
    <lineage>
        <taxon>Bacteria</taxon>
        <taxon>Bacillati</taxon>
        <taxon>Actinomycetota</taxon>
        <taxon>Actinomycetes</taxon>
        <taxon>Micromonosporales</taxon>
        <taxon>Micromonosporaceae</taxon>
        <taxon>Paractinoplanes</taxon>
    </lineage>
</organism>
<proteinExistence type="predicted"/>
<dbReference type="AlphaFoldDB" id="A0A919NMB1"/>
<sequence length="200" mass="21522">MSTYALVTRASAAVVAEAVRVGKLGGFVVADPLGTIVLFDAPGRAYSSTDRLARPARAVVARTMSTAVLLLCDEFVAEALVLSPGGELSLQWSAGWEPAADPARYLADRQEWDAYCGEVAALYERPERGAALAMVRNDPVPGEERPALSDLLRRVCAILDLPDNAVGRSLLDGEDPGLYDARRVDAEPPAGRWQRLFQRA</sequence>